<gene>
    <name evidence="1" type="ORF">APX70_200228</name>
</gene>
<dbReference type="Proteomes" id="UP000282378">
    <property type="component" value="Unassembled WGS sequence"/>
</dbReference>
<dbReference type="EMBL" id="RBNL01003472">
    <property type="protein sequence ID" value="RML50142.1"/>
    <property type="molecule type" value="Genomic_DNA"/>
</dbReference>
<sequence>MPTAPSPGLTTSIGQVLPVIWPSKLIVPVLADTAVPVRAVARARPSADSVLFTMITLLIGLVEKFGNVTM</sequence>
<organism evidence="1 2">
    <name type="scientific">Pseudomonas syringae pv. maculicola</name>
    <dbReference type="NCBI Taxonomy" id="59511"/>
    <lineage>
        <taxon>Bacteria</taxon>
        <taxon>Pseudomonadati</taxon>
        <taxon>Pseudomonadota</taxon>
        <taxon>Gammaproteobacteria</taxon>
        <taxon>Pseudomonadales</taxon>
        <taxon>Pseudomonadaceae</taxon>
        <taxon>Pseudomonas</taxon>
    </lineage>
</organism>
<accession>A0A3M2WF69</accession>
<reference evidence="1 2" key="1">
    <citation type="submission" date="2018-08" db="EMBL/GenBank/DDBJ databases">
        <title>Recombination of ecologically and evolutionarily significant loci maintains genetic cohesion in the Pseudomonas syringae species complex.</title>
        <authorList>
            <person name="Dillon M."/>
            <person name="Thakur S."/>
            <person name="Almeida R.N.D."/>
            <person name="Weir B.S."/>
            <person name="Guttman D.S."/>
        </authorList>
    </citation>
    <scope>NUCLEOTIDE SEQUENCE [LARGE SCALE GENOMIC DNA]</scope>
    <source>
        <strain evidence="1 2">88_10</strain>
    </source>
</reference>
<protein>
    <submittedName>
        <fullName evidence="1">Uncharacterized protein</fullName>
    </submittedName>
</protein>
<dbReference type="AlphaFoldDB" id="A0A3M2WF69"/>
<evidence type="ECO:0000313" key="2">
    <source>
        <dbReference type="Proteomes" id="UP000282378"/>
    </source>
</evidence>
<name>A0A3M2WF69_PSEYM</name>
<evidence type="ECO:0000313" key="1">
    <source>
        <dbReference type="EMBL" id="RML50142.1"/>
    </source>
</evidence>
<proteinExistence type="predicted"/>
<comment type="caution">
    <text evidence="1">The sequence shown here is derived from an EMBL/GenBank/DDBJ whole genome shotgun (WGS) entry which is preliminary data.</text>
</comment>